<dbReference type="Proteomes" id="UP000759443">
    <property type="component" value="Unassembled WGS sequence"/>
</dbReference>
<evidence type="ECO:0000259" key="3">
    <source>
        <dbReference type="Pfam" id="PF10099"/>
    </source>
</evidence>
<dbReference type="RefSeq" id="WP_209948730.1">
    <property type="nucleotide sequence ID" value="NZ_JAGGJU010000015.1"/>
</dbReference>
<organism evidence="4 5">
    <name type="scientific">Rhizobium halophytocola</name>
    <dbReference type="NCBI Taxonomy" id="735519"/>
    <lineage>
        <taxon>Bacteria</taxon>
        <taxon>Pseudomonadati</taxon>
        <taxon>Pseudomonadota</taxon>
        <taxon>Alphaproteobacteria</taxon>
        <taxon>Hyphomicrobiales</taxon>
        <taxon>Rhizobiaceae</taxon>
        <taxon>Rhizobium/Agrobacterium group</taxon>
        <taxon>Rhizobium</taxon>
    </lineage>
</organism>
<keyword evidence="2" id="KW-1133">Transmembrane helix</keyword>
<keyword evidence="2" id="KW-0472">Membrane</keyword>
<keyword evidence="2" id="KW-0812">Transmembrane</keyword>
<feature type="transmembrane region" description="Helical" evidence="2">
    <location>
        <begin position="104"/>
        <end position="124"/>
    </location>
</feature>
<dbReference type="InterPro" id="IPR018764">
    <property type="entry name" value="RskA_C"/>
</dbReference>
<evidence type="ECO:0000256" key="2">
    <source>
        <dbReference type="SAM" id="Phobius"/>
    </source>
</evidence>
<reference evidence="4 5" key="1">
    <citation type="submission" date="2021-03" db="EMBL/GenBank/DDBJ databases">
        <title>Genomic Encyclopedia of Type Strains, Phase IV (KMG-IV): sequencing the most valuable type-strain genomes for metagenomic binning, comparative biology and taxonomic classification.</title>
        <authorList>
            <person name="Goeker M."/>
        </authorList>
    </citation>
    <scope>NUCLEOTIDE SEQUENCE [LARGE SCALE GENOMIC DNA]</scope>
    <source>
        <strain evidence="4 5">DSM 21600</strain>
    </source>
</reference>
<accession>A0ABS4E5H4</accession>
<dbReference type="EMBL" id="JAGGJU010000015">
    <property type="protein sequence ID" value="MBP1853168.1"/>
    <property type="molecule type" value="Genomic_DNA"/>
</dbReference>
<gene>
    <name evidence="4" type="ORF">J2Z17_004627</name>
</gene>
<evidence type="ECO:0000313" key="5">
    <source>
        <dbReference type="Proteomes" id="UP000759443"/>
    </source>
</evidence>
<sequence length="240" mass="25593">MSRFETEAERADAYVLGLMDDDEIARIEADLETDLSLQAAVGVGRDRFVELDLAGREGEISPDLWERIARTIDGGGSRGEGQGRAATAGPVPDNDNRLVFWRRMTASAVAASAVLVAGLAYLSLHPPVPKVIAVLMNAAGQPIVMVEDFGDADARLTPLVDYAVPDNRTLQVWTLPSKTTGPVSLGVLEGWRSVTVGDRDLPAPHEEQLYEITIEPAGGSPTGRPTGPVLGKGFARAPRI</sequence>
<comment type="caution">
    <text evidence="4">The sequence shown here is derived from an EMBL/GenBank/DDBJ whole genome shotgun (WGS) entry which is preliminary data.</text>
</comment>
<evidence type="ECO:0000313" key="4">
    <source>
        <dbReference type="EMBL" id="MBP1853168.1"/>
    </source>
</evidence>
<feature type="domain" description="Anti-sigma K factor RskA C-terminal" evidence="3">
    <location>
        <begin position="107"/>
        <end position="229"/>
    </location>
</feature>
<dbReference type="Pfam" id="PF10099">
    <property type="entry name" value="RskA_C"/>
    <property type="match status" value="1"/>
</dbReference>
<feature type="region of interest" description="Disordered" evidence="1">
    <location>
        <begin position="216"/>
        <end position="240"/>
    </location>
</feature>
<keyword evidence="5" id="KW-1185">Reference proteome</keyword>
<name>A0ABS4E5H4_9HYPH</name>
<proteinExistence type="predicted"/>
<protein>
    <submittedName>
        <fullName evidence="4">Anti-sigma-K factor RskA</fullName>
    </submittedName>
</protein>
<evidence type="ECO:0000256" key="1">
    <source>
        <dbReference type="SAM" id="MobiDB-lite"/>
    </source>
</evidence>